<comment type="similarity">
    <text evidence="2">Belongs to the SLC13A/DASS transporter (TC 2.A.47) family. NADC subfamily.</text>
</comment>
<protein>
    <recommendedName>
        <fullName evidence="3">Sodium-dependent dicarboxylate transporter SdcS</fullName>
    </recommendedName>
    <alternativeName>
        <fullName evidence="7">Na(+)/dicarboxylate symporter</fullName>
    </alternativeName>
</protein>
<dbReference type="OrthoDB" id="9766267at2"/>
<dbReference type="PANTHER" id="PTHR10283:SF82">
    <property type="entry name" value="SOLUTE CARRIER FAMILY 13 MEMBER 2"/>
    <property type="match status" value="1"/>
</dbReference>
<evidence type="ECO:0000256" key="7">
    <source>
        <dbReference type="ARBA" id="ARBA00031174"/>
    </source>
</evidence>
<comment type="subcellular location">
    <subcellularLocation>
        <location evidence="1">Membrane</location>
        <topology evidence="1">Multi-pass membrane protein</topology>
    </subcellularLocation>
</comment>
<evidence type="ECO:0000256" key="3">
    <source>
        <dbReference type="ARBA" id="ARBA00020150"/>
    </source>
</evidence>
<sequence>MNFQKFGLILGPLLFSVIYFIEGLTNLTDEPRAVLAVTAWVAIWWISEAMPIPATSLLPVFLLPLTGGTDQETATMAYGDPIVFMYMGGFIIALAIEKWNLHKRIAMLIIALIGKSCSRIILALGVATAVLSMWISNAATALMMLPIALALITEIKEKELLDEKSFDNFSKGLLLTVAYSASIGGLATIIGSVPNAAFVAVANNMLDVEITFADWFVFGLFVTVLLMTFLYFYITKVQFKIAQDKNISSEFAREQLRELGAMSREETYVLVIFFIIGFMWVFGGLLPWSLSDTTISILGASVMFLIPSTNGGRVLEWPDMKKLPWGILLLFGGGLSLAAAFEDSGLTSWIGELLTNLEQFNYLFIIIILTIAILFMTEVMSNTAVSNMLMPISVGLAAGIGVEPYGIMAIVALASSCAFMLPISTPPNAAVFGSGELKINDMVKTGLWLNIFSVVIIVLVVYLLQPILLSF</sequence>
<dbReference type="CDD" id="cd01115">
    <property type="entry name" value="SLC13_permease"/>
    <property type="match status" value="1"/>
</dbReference>
<accession>A0A091C484</accession>
<feature type="transmembrane region" description="Helical" evidence="8">
    <location>
        <begin position="74"/>
        <end position="96"/>
    </location>
</feature>
<evidence type="ECO:0000256" key="4">
    <source>
        <dbReference type="ARBA" id="ARBA00022692"/>
    </source>
</evidence>
<feature type="transmembrane region" description="Helical" evidence="8">
    <location>
        <begin position="267"/>
        <end position="288"/>
    </location>
</feature>
<feature type="transmembrane region" description="Helical" evidence="8">
    <location>
        <begin position="6"/>
        <end position="21"/>
    </location>
</feature>
<evidence type="ECO:0000256" key="8">
    <source>
        <dbReference type="SAM" id="Phobius"/>
    </source>
</evidence>
<evidence type="ECO:0000256" key="5">
    <source>
        <dbReference type="ARBA" id="ARBA00022989"/>
    </source>
</evidence>
<keyword evidence="6 8" id="KW-0472">Membrane</keyword>
<feature type="transmembrane region" description="Helical" evidence="8">
    <location>
        <begin position="323"/>
        <end position="341"/>
    </location>
</feature>
<dbReference type="RefSeq" id="WP_038026054.1">
    <property type="nucleotide sequence ID" value="NZ_JPVU01000132.1"/>
</dbReference>
<comment type="caution">
    <text evidence="9">The sequence shown here is derived from an EMBL/GenBank/DDBJ whole genome shotgun (WGS) entry which is preliminary data.</text>
</comment>
<evidence type="ECO:0000313" key="9">
    <source>
        <dbReference type="EMBL" id="KFN91744.1"/>
    </source>
</evidence>
<gene>
    <name evidence="9" type="ORF">TMUPMC115_1235</name>
</gene>
<dbReference type="GO" id="GO:0008514">
    <property type="term" value="F:organic anion transmembrane transporter activity"/>
    <property type="evidence" value="ECO:0007669"/>
    <property type="project" value="UniProtKB-ARBA"/>
</dbReference>
<name>A0A091C484_9ENTE</name>
<feature type="transmembrane region" description="Helical" evidence="8">
    <location>
        <begin position="173"/>
        <end position="193"/>
    </location>
</feature>
<evidence type="ECO:0000256" key="6">
    <source>
        <dbReference type="ARBA" id="ARBA00023136"/>
    </source>
</evidence>
<keyword evidence="4 8" id="KW-0812">Transmembrane</keyword>
<reference evidence="9 10" key="1">
    <citation type="submission" date="2014-08" db="EMBL/GenBank/DDBJ databases">
        <title>Genome sequence of Tetragenococcus muriaticus.</title>
        <authorList>
            <person name="Chuea-nongthon C."/>
            <person name="Rodtong S."/>
            <person name="Yongsawatdigul J."/>
            <person name="Steele J.L."/>
            <person name="Liu X.-y."/>
            <person name="Speers J."/>
            <person name="Glasner J.D."/>
            <person name="Neeno-Eckwall E.C."/>
        </authorList>
    </citation>
    <scope>NUCLEOTIDE SEQUENCE [LARGE SCALE GENOMIC DNA]</scope>
    <source>
        <strain evidence="9 10">PMC-11-5</strain>
    </source>
</reference>
<evidence type="ECO:0000256" key="1">
    <source>
        <dbReference type="ARBA" id="ARBA00004141"/>
    </source>
</evidence>
<feature type="transmembrane region" description="Helical" evidence="8">
    <location>
        <begin position="133"/>
        <end position="152"/>
    </location>
</feature>
<dbReference type="InterPro" id="IPR001898">
    <property type="entry name" value="SLC13A/DASS"/>
</dbReference>
<feature type="transmembrane region" description="Helical" evidence="8">
    <location>
        <begin position="445"/>
        <end position="464"/>
    </location>
</feature>
<dbReference type="PANTHER" id="PTHR10283">
    <property type="entry name" value="SOLUTE CARRIER FAMILY 13 MEMBER"/>
    <property type="match status" value="1"/>
</dbReference>
<dbReference type="Pfam" id="PF00939">
    <property type="entry name" value="Na_sulph_symp"/>
    <property type="match status" value="1"/>
</dbReference>
<dbReference type="PATRIC" id="fig|1302649.3.peg.1238"/>
<dbReference type="AlphaFoldDB" id="A0A091C484"/>
<evidence type="ECO:0000313" key="10">
    <source>
        <dbReference type="Proteomes" id="UP000029380"/>
    </source>
</evidence>
<dbReference type="EMBL" id="JPVU01000132">
    <property type="protein sequence ID" value="KFN91744.1"/>
    <property type="molecule type" value="Genomic_DNA"/>
</dbReference>
<feature type="transmembrane region" description="Helical" evidence="8">
    <location>
        <begin position="33"/>
        <end position="54"/>
    </location>
</feature>
<dbReference type="NCBIfam" id="TIGR00785">
    <property type="entry name" value="dass"/>
    <property type="match status" value="1"/>
</dbReference>
<evidence type="ECO:0000256" key="2">
    <source>
        <dbReference type="ARBA" id="ARBA00006772"/>
    </source>
</evidence>
<organism evidence="9 10">
    <name type="scientific">Tetragenococcus muriaticus PMC-11-5</name>
    <dbReference type="NCBI Taxonomy" id="1302649"/>
    <lineage>
        <taxon>Bacteria</taxon>
        <taxon>Bacillati</taxon>
        <taxon>Bacillota</taxon>
        <taxon>Bacilli</taxon>
        <taxon>Lactobacillales</taxon>
        <taxon>Enterococcaceae</taxon>
        <taxon>Tetragenococcus</taxon>
    </lineage>
</organism>
<keyword evidence="5 8" id="KW-1133">Transmembrane helix</keyword>
<dbReference type="Proteomes" id="UP000029380">
    <property type="component" value="Unassembled WGS sequence"/>
</dbReference>
<dbReference type="GO" id="GO:0005886">
    <property type="term" value="C:plasma membrane"/>
    <property type="evidence" value="ECO:0007669"/>
    <property type="project" value="TreeGrafter"/>
</dbReference>
<feature type="transmembrane region" description="Helical" evidence="8">
    <location>
        <begin position="361"/>
        <end position="385"/>
    </location>
</feature>
<feature type="transmembrane region" description="Helical" evidence="8">
    <location>
        <begin position="108"/>
        <end position="127"/>
    </location>
</feature>
<feature type="transmembrane region" description="Helical" evidence="8">
    <location>
        <begin position="213"/>
        <end position="234"/>
    </location>
</feature>
<proteinExistence type="inferred from homology"/>
<dbReference type="GO" id="GO:1905039">
    <property type="term" value="P:carboxylic acid transmembrane transport"/>
    <property type="evidence" value="ECO:0007669"/>
    <property type="project" value="UniProtKB-ARBA"/>
</dbReference>